<dbReference type="PANTHER" id="PTHR30231:SF41">
    <property type="entry name" value="DNA POLYMERASE III SUBUNIT EPSILON"/>
    <property type="match status" value="1"/>
</dbReference>
<keyword evidence="2" id="KW-0540">Nuclease</keyword>
<dbReference type="Gene3D" id="3.30.420.10">
    <property type="entry name" value="Ribonuclease H-like superfamily/Ribonuclease H"/>
    <property type="match status" value="1"/>
</dbReference>
<dbReference type="InterPro" id="IPR006054">
    <property type="entry name" value="DnaQ"/>
</dbReference>
<dbReference type="EMBL" id="JAOQJX010000003">
    <property type="protein sequence ID" value="MCU6746725.1"/>
    <property type="molecule type" value="Genomic_DNA"/>
</dbReference>
<dbReference type="InterPro" id="IPR036397">
    <property type="entry name" value="RNaseH_sf"/>
</dbReference>
<dbReference type="SMART" id="SM00479">
    <property type="entry name" value="EXOIII"/>
    <property type="match status" value="1"/>
</dbReference>
<keyword evidence="2" id="KW-0378">Hydrolase</keyword>
<accession>A0ABT2T8X8</accession>
<dbReference type="NCBIfam" id="TIGR00573">
    <property type="entry name" value="dnaq"/>
    <property type="match status" value="1"/>
</dbReference>
<dbReference type="InterPro" id="IPR013520">
    <property type="entry name" value="Ribonucl_H"/>
</dbReference>
<keyword evidence="2" id="KW-0269">Exonuclease</keyword>
<reference evidence="2 3" key="1">
    <citation type="journal article" date="2021" name="ISME Commun">
        <title>Automated analysis of genomic sequences facilitates high-throughput and comprehensive description of bacteria.</title>
        <authorList>
            <person name="Hitch T.C.A."/>
        </authorList>
    </citation>
    <scope>NUCLEOTIDE SEQUENCE [LARGE SCALE GENOMIC DNA]</scope>
    <source>
        <strain evidence="2 3">H2_18</strain>
    </source>
</reference>
<dbReference type="Proteomes" id="UP001652394">
    <property type="component" value="Unassembled WGS sequence"/>
</dbReference>
<dbReference type="Pfam" id="PF00929">
    <property type="entry name" value="RNase_T"/>
    <property type="match status" value="1"/>
</dbReference>
<evidence type="ECO:0000259" key="1">
    <source>
        <dbReference type="SMART" id="SM00479"/>
    </source>
</evidence>
<dbReference type="RefSeq" id="WP_059069441.1">
    <property type="nucleotide sequence ID" value="NZ_JAOQJX010000003.1"/>
</dbReference>
<proteinExistence type="predicted"/>
<evidence type="ECO:0000313" key="3">
    <source>
        <dbReference type="Proteomes" id="UP001652394"/>
    </source>
</evidence>
<evidence type="ECO:0000313" key="2">
    <source>
        <dbReference type="EMBL" id="MCU6746725.1"/>
    </source>
</evidence>
<dbReference type="CDD" id="cd06127">
    <property type="entry name" value="DEDDh"/>
    <property type="match status" value="1"/>
</dbReference>
<protein>
    <submittedName>
        <fullName evidence="2">3'-5' exonuclease</fullName>
    </submittedName>
</protein>
<keyword evidence="3" id="KW-1185">Reference proteome</keyword>
<dbReference type="PANTHER" id="PTHR30231">
    <property type="entry name" value="DNA POLYMERASE III SUBUNIT EPSILON"/>
    <property type="match status" value="1"/>
</dbReference>
<dbReference type="GO" id="GO:0004527">
    <property type="term" value="F:exonuclease activity"/>
    <property type="evidence" value="ECO:0007669"/>
    <property type="project" value="UniProtKB-KW"/>
</dbReference>
<gene>
    <name evidence="2" type="ORF">OCV51_03460</name>
</gene>
<feature type="domain" description="Exonuclease" evidence="1">
    <location>
        <begin position="4"/>
        <end position="169"/>
    </location>
</feature>
<comment type="caution">
    <text evidence="2">The sequence shown here is derived from an EMBL/GenBank/DDBJ whole genome shotgun (WGS) entry which is preliminary data.</text>
</comment>
<name>A0ABT2T8X8_9FIRM</name>
<dbReference type="InterPro" id="IPR012337">
    <property type="entry name" value="RNaseH-like_sf"/>
</dbReference>
<organism evidence="2 3">
    <name type="scientific">Faecalicatena acetigenes</name>
    <dbReference type="NCBI Taxonomy" id="2981790"/>
    <lineage>
        <taxon>Bacteria</taxon>
        <taxon>Bacillati</taxon>
        <taxon>Bacillota</taxon>
        <taxon>Clostridia</taxon>
        <taxon>Lachnospirales</taxon>
        <taxon>Lachnospiraceae</taxon>
        <taxon>Faecalicatena</taxon>
    </lineage>
</organism>
<dbReference type="SUPFAM" id="SSF53098">
    <property type="entry name" value="Ribonuclease H-like"/>
    <property type="match status" value="1"/>
</dbReference>
<sequence length="234" mass="26345">MQKSYIAFDIETTGLNPQEHEIIEIGALKVRQGKVTQRFMEFIKPEYAIPAQITELTGISDKMVEAARSCREVLADFVDFCQEDILIGHNVQFDFSFVWNHAQKNGYTFEHKGIDTLKIAKSAHPSLPSKKLGALCEHYQIQNPAAHRAYYDALATAKLYQTLAHYYEESMPSVFIPEPLKSPAAISLPATAKQVSFLKRLIKQKGLPVEFDVEKITKSEASKLIEKILSGSIK</sequence>